<accession>A0A7I8CZS0</accession>
<dbReference type="RefSeq" id="WP_215533530.1">
    <property type="nucleotide sequence ID" value="NZ_AP023321.1"/>
</dbReference>
<dbReference type="AlphaFoldDB" id="A0A7I8CZS0"/>
<evidence type="ECO:0000256" key="4">
    <source>
        <dbReference type="RuleBase" id="RU362028"/>
    </source>
</evidence>
<dbReference type="InterPro" id="IPR006145">
    <property type="entry name" value="PsdUridine_synth_RsuA/RluA"/>
</dbReference>
<comment type="function">
    <text evidence="4">Responsible for synthesis of pseudouridine from uracil.</text>
</comment>
<comment type="similarity">
    <text evidence="2 4">Belongs to the pseudouridine synthase RluA family.</text>
</comment>
<evidence type="ECO:0000259" key="5">
    <source>
        <dbReference type="Pfam" id="PF00849"/>
    </source>
</evidence>
<reference evidence="7" key="1">
    <citation type="submission" date="2020-07" db="EMBL/GenBank/DDBJ databases">
        <title>Complete genome sequencing of Clostridia bacterium strain 12CBH8.</title>
        <authorList>
            <person name="Sakamoto M."/>
            <person name="Murakami T."/>
            <person name="Mori H."/>
        </authorList>
    </citation>
    <scope>NUCLEOTIDE SEQUENCE [LARGE SCALE GENOMIC DNA]</scope>
    <source>
        <strain evidence="7">12CBH8</strain>
    </source>
</reference>
<keyword evidence="4" id="KW-0413">Isomerase</keyword>
<dbReference type="Pfam" id="PF00849">
    <property type="entry name" value="PseudoU_synth_2"/>
    <property type="match status" value="1"/>
</dbReference>
<sequence length="318" mass="34779">MPDCTKECSGTVLRFPVPAECDGMRLKTFLRGRCGVSYRLVVRLKHVPMGMTMGGRLIRTIDPVHVGQVVELRLPPDTKTAQPMGSGDLRVLFEDAHLLIVDKPAGMAVHPSAGREDNTLLGAAAAYRKEHGEEGAFRPVGRLDRDTSGIMVLAKHTHAAHLLNGQIKKWYLAICLGELQGDGTIDLPLRIKEGHSIQREVGEGGQNAVTHWESLAVGRGKTLLGVRIETGRTHQIRAHMAHIGHPLAGDTMYGPGGDGIGRHALHCGAVGLIHPVSGQWIHLTAPLPDDMRRLLEQMGIHHPDEQWRNFIPNLSQKE</sequence>
<keyword evidence="7" id="KW-1185">Reference proteome</keyword>
<feature type="active site" evidence="3">
    <location>
        <position position="144"/>
    </location>
</feature>
<dbReference type="GO" id="GO:0000455">
    <property type="term" value="P:enzyme-directed rRNA pseudouridine synthesis"/>
    <property type="evidence" value="ECO:0007669"/>
    <property type="project" value="TreeGrafter"/>
</dbReference>
<evidence type="ECO:0000313" key="7">
    <source>
        <dbReference type="Proteomes" id="UP000593890"/>
    </source>
</evidence>
<dbReference type="NCBIfam" id="TIGR00005">
    <property type="entry name" value="rluA_subfam"/>
    <property type="match status" value="1"/>
</dbReference>
<protein>
    <recommendedName>
        <fullName evidence="4">Pseudouridine synthase</fullName>
        <ecNumber evidence="4">5.4.99.-</ecNumber>
    </recommendedName>
</protein>
<dbReference type="InterPro" id="IPR020103">
    <property type="entry name" value="PsdUridine_synth_cat_dom_sf"/>
</dbReference>
<dbReference type="SUPFAM" id="SSF55120">
    <property type="entry name" value="Pseudouridine synthase"/>
    <property type="match status" value="1"/>
</dbReference>
<dbReference type="KEGG" id="sman:C12CBH8_06260"/>
<dbReference type="PANTHER" id="PTHR21600">
    <property type="entry name" value="MITOCHONDRIAL RNA PSEUDOURIDINE SYNTHASE"/>
    <property type="match status" value="1"/>
</dbReference>
<proteinExistence type="inferred from homology"/>
<feature type="domain" description="Pseudouridine synthase RsuA/RluA-like" evidence="5">
    <location>
        <begin position="97"/>
        <end position="242"/>
    </location>
</feature>
<dbReference type="Gene3D" id="3.30.2350.10">
    <property type="entry name" value="Pseudouridine synthase"/>
    <property type="match status" value="1"/>
</dbReference>
<evidence type="ECO:0000256" key="2">
    <source>
        <dbReference type="ARBA" id="ARBA00010876"/>
    </source>
</evidence>
<name>A0A7I8CZS0_9FIRM</name>
<dbReference type="CDD" id="cd02869">
    <property type="entry name" value="PseudoU_synth_RluA_like"/>
    <property type="match status" value="1"/>
</dbReference>
<evidence type="ECO:0000313" key="6">
    <source>
        <dbReference type="EMBL" id="BCI59987.1"/>
    </source>
</evidence>
<dbReference type="Proteomes" id="UP000593890">
    <property type="component" value="Chromosome"/>
</dbReference>
<dbReference type="GO" id="GO:0140098">
    <property type="term" value="F:catalytic activity, acting on RNA"/>
    <property type="evidence" value="ECO:0007669"/>
    <property type="project" value="UniProtKB-ARBA"/>
</dbReference>
<dbReference type="EC" id="5.4.99.-" evidence="4"/>
<dbReference type="EMBL" id="AP023321">
    <property type="protein sequence ID" value="BCI59987.1"/>
    <property type="molecule type" value="Genomic_DNA"/>
</dbReference>
<organism evidence="6 7">
    <name type="scientific">Solibaculum mannosilyticum</name>
    <dbReference type="NCBI Taxonomy" id="2780922"/>
    <lineage>
        <taxon>Bacteria</taxon>
        <taxon>Bacillati</taxon>
        <taxon>Bacillota</taxon>
        <taxon>Clostridia</taxon>
        <taxon>Eubacteriales</taxon>
        <taxon>Oscillospiraceae</taxon>
        <taxon>Solibaculum</taxon>
    </lineage>
</organism>
<dbReference type="InterPro" id="IPR006225">
    <property type="entry name" value="PsdUridine_synth_RluC/D"/>
</dbReference>
<gene>
    <name evidence="6" type="ORF">C12CBH8_06260</name>
</gene>
<evidence type="ECO:0000256" key="3">
    <source>
        <dbReference type="PIRSR" id="PIRSR606225-1"/>
    </source>
</evidence>
<dbReference type="InterPro" id="IPR050188">
    <property type="entry name" value="RluA_PseudoU_synthase"/>
</dbReference>
<dbReference type="GO" id="GO:0009982">
    <property type="term" value="F:pseudouridine synthase activity"/>
    <property type="evidence" value="ECO:0007669"/>
    <property type="project" value="InterPro"/>
</dbReference>
<dbReference type="PANTHER" id="PTHR21600:SF44">
    <property type="entry name" value="RIBOSOMAL LARGE SUBUNIT PSEUDOURIDINE SYNTHASE D"/>
    <property type="match status" value="1"/>
</dbReference>
<dbReference type="GO" id="GO:0003723">
    <property type="term" value="F:RNA binding"/>
    <property type="evidence" value="ECO:0007669"/>
    <property type="project" value="InterPro"/>
</dbReference>
<comment type="catalytic activity">
    <reaction evidence="1 4">
        <text>a uridine in RNA = a pseudouridine in RNA</text>
        <dbReference type="Rhea" id="RHEA:48348"/>
        <dbReference type="Rhea" id="RHEA-COMP:12068"/>
        <dbReference type="Rhea" id="RHEA-COMP:12069"/>
        <dbReference type="ChEBI" id="CHEBI:65314"/>
        <dbReference type="ChEBI" id="CHEBI:65315"/>
    </reaction>
</comment>
<evidence type="ECO:0000256" key="1">
    <source>
        <dbReference type="ARBA" id="ARBA00000073"/>
    </source>
</evidence>